<evidence type="ECO:0000313" key="1">
    <source>
        <dbReference type="EMBL" id="GBP81782.1"/>
    </source>
</evidence>
<name>A0A4C1Z3I3_EUMVA</name>
<protein>
    <submittedName>
        <fullName evidence="1">Uncharacterized protein</fullName>
    </submittedName>
</protein>
<dbReference type="AlphaFoldDB" id="A0A4C1Z3I3"/>
<evidence type="ECO:0000313" key="2">
    <source>
        <dbReference type="Proteomes" id="UP000299102"/>
    </source>
</evidence>
<sequence>MPERPESLYSPIGPPARQCARARFRVRTSDKLIALESMRVVVNIFDGHTSICEPSEHRWSSPSLGTRNTPGVTSVLAASWVGIENSMEGEGIDGAGSGGKWRMGRLMEEGGVVVGECIVCCRCVVGLCVTLAERSKRTDERVDAEGNALPAPTPA</sequence>
<gene>
    <name evidence="1" type="ORF">EVAR_66328_1</name>
</gene>
<proteinExistence type="predicted"/>
<organism evidence="1 2">
    <name type="scientific">Eumeta variegata</name>
    <name type="common">Bagworm moth</name>
    <name type="synonym">Eumeta japonica</name>
    <dbReference type="NCBI Taxonomy" id="151549"/>
    <lineage>
        <taxon>Eukaryota</taxon>
        <taxon>Metazoa</taxon>
        <taxon>Ecdysozoa</taxon>
        <taxon>Arthropoda</taxon>
        <taxon>Hexapoda</taxon>
        <taxon>Insecta</taxon>
        <taxon>Pterygota</taxon>
        <taxon>Neoptera</taxon>
        <taxon>Endopterygota</taxon>
        <taxon>Lepidoptera</taxon>
        <taxon>Glossata</taxon>
        <taxon>Ditrysia</taxon>
        <taxon>Tineoidea</taxon>
        <taxon>Psychidae</taxon>
        <taxon>Oiketicinae</taxon>
        <taxon>Eumeta</taxon>
    </lineage>
</organism>
<dbReference type="Proteomes" id="UP000299102">
    <property type="component" value="Unassembled WGS sequence"/>
</dbReference>
<dbReference type="EMBL" id="BGZK01001530">
    <property type="protein sequence ID" value="GBP81782.1"/>
    <property type="molecule type" value="Genomic_DNA"/>
</dbReference>
<comment type="caution">
    <text evidence="1">The sequence shown here is derived from an EMBL/GenBank/DDBJ whole genome shotgun (WGS) entry which is preliminary data.</text>
</comment>
<accession>A0A4C1Z3I3</accession>
<reference evidence="1 2" key="1">
    <citation type="journal article" date="2019" name="Commun. Biol.">
        <title>The bagworm genome reveals a unique fibroin gene that provides high tensile strength.</title>
        <authorList>
            <person name="Kono N."/>
            <person name="Nakamura H."/>
            <person name="Ohtoshi R."/>
            <person name="Tomita M."/>
            <person name="Numata K."/>
            <person name="Arakawa K."/>
        </authorList>
    </citation>
    <scope>NUCLEOTIDE SEQUENCE [LARGE SCALE GENOMIC DNA]</scope>
</reference>
<keyword evidence="2" id="KW-1185">Reference proteome</keyword>